<name>A0A1W0WEW7_HYPEX</name>
<evidence type="ECO:0000313" key="2">
    <source>
        <dbReference type="EMBL" id="OQV13717.1"/>
    </source>
</evidence>
<comment type="caution">
    <text evidence="2">The sequence shown here is derived from an EMBL/GenBank/DDBJ whole genome shotgun (WGS) entry which is preliminary data.</text>
</comment>
<reference evidence="3" key="1">
    <citation type="submission" date="2017-01" db="EMBL/GenBank/DDBJ databases">
        <title>Comparative genomics of anhydrobiosis in the tardigrade Hypsibius dujardini.</title>
        <authorList>
            <person name="Yoshida Y."/>
            <person name="Koutsovoulos G."/>
            <person name="Laetsch D."/>
            <person name="Stevens L."/>
            <person name="Kumar S."/>
            <person name="Horikawa D."/>
            <person name="Ishino K."/>
            <person name="Komine S."/>
            <person name="Tomita M."/>
            <person name="Blaxter M."/>
            <person name="Arakawa K."/>
        </authorList>
    </citation>
    <scope>NUCLEOTIDE SEQUENCE [LARGE SCALE GENOMIC DNA]</scope>
    <source>
        <strain evidence="3">Z151</strain>
    </source>
</reference>
<feature type="chain" id="PRO_5012506498" evidence="1">
    <location>
        <begin position="23"/>
        <end position="218"/>
    </location>
</feature>
<protein>
    <submittedName>
        <fullName evidence="2">Uncharacterized protein</fullName>
    </submittedName>
</protein>
<dbReference type="AlphaFoldDB" id="A0A1W0WEW7"/>
<keyword evidence="3" id="KW-1185">Reference proteome</keyword>
<gene>
    <name evidence="2" type="ORF">BV898_12033</name>
</gene>
<dbReference type="InterPro" id="IPR032675">
    <property type="entry name" value="LRR_dom_sf"/>
</dbReference>
<keyword evidence="1" id="KW-0732">Signal</keyword>
<proteinExistence type="predicted"/>
<dbReference type="Gene3D" id="3.80.10.10">
    <property type="entry name" value="Ribonuclease Inhibitor"/>
    <property type="match status" value="1"/>
</dbReference>
<dbReference type="Proteomes" id="UP000192578">
    <property type="component" value="Unassembled WGS sequence"/>
</dbReference>
<evidence type="ECO:0000256" key="1">
    <source>
        <dbReference type="SAM" id="SignalP"/>
    </source>
</evidence>
<sequence>MKAAFLPTFLLELALLSWRISAAPVPANEVCTLDGYQFKCQNGVWPRDKDMTFPAVTDQTTALHFEKFTFHEENLRPLPAVNLTNLGILTFDNVTVWNSAGKSVGLPLQQLTQRLNRVSVTTLRITDTEVGVLDASYFTGFRGLLSLSIKYCTVESVTPDAFQPLRLEGGGSVLTELQFSANKGVKTFPWDAIVPVAPSIRVSILPSQNHYPKYGDNR</sequence>
<accession>A0A1W0WEW7</accession>
<dbReference type="EMBL" id="MTYJ01000117">
    <property type="protein sequence ID" value="OQV13717.1"/>
    <property type="molecule type" value="Genomic_DNA"/>
</dbReference>
<feature type="signal peptide" evidence="1">
    <location>
        <begin position="1"/>
        <end position="22"/>
    </location>
</feature>
<evidence type="ECO:0000313" key="3">
    <source>
        <dbReference type="Proteomes" id="UP000192578"/>
    </source>
</evidence>
<organism evidence="2 3">
    <name type="scientific">Hypsibius exemplaris</name>
    <name type="common">Freshwater tardigrade</name>
    <dbReference type="NCBI Taxonomy" id="2072580"/>
    <lineage>
        <taxon>Eukaryota</taxon>
        <taxon>Metazoa</taxon>
        <taxon>Ecdysozoa</taxon>
        <taxon>Tardigrada</taxon>
        <taxon>Eutardigrada</taxon>
        <taxon>Parachela</taxon>
        <taxon>Hypsibioidea</taxon>
        <taxon>Hypsibiidae</taxon>
        <taxon>Hypsibius</taxon>
    </lineage>
</organism>